<organism evidence="2 3">
    <name type="scientific">Massarina eburnea CBS 473.64</name>
    <dbReference type="NCBI Taxonomy" id="1395130"/>
    <lineage>
        <taxon>Eukaryota</taxon>
        <taxon>Fungi</taxon>
        <taxon>Dikarya</taxon>
        <taxon>Ascomycota</taxon>
        <taxon>Pezizomycotina</taxon>
        <taxon>Dothideomycetes</taxon>
        <taxon>Pleosporomycetidae</taxon>
        <taxon>Pleosporales</taxon>
        <taxon>Massarineae</taxon>
        <taxon>Massarinaceae</taxon>
        <taxon>Massarina</taxon>
    </lineage>
</organism>
<protein>
    <submittedName>
        <fullName evidence="2">Uncharacterized protein</fullName>
    </submittedName>
</protein>
<gene>
    <name evidence="2" type="ORF">P280DRAFT_475593</name>
</gene>
<dbReference type="AlphaFoldDB" id="A0A6A6SIC8"/>
<evidence type="ECO:0000313" key="3">
    <source>
        <dbReference type="Proteomes" id="UP000799753"/>
    </source>
</evidence>
<evidence type="ECO:0000256" key="1">
    <source>
        <dbReference type="SAM" id="MobiDB-lite"/>
    </source>
</evidence>
<evidence type="ECO:0000313" key="2">
    <source>
        <dbReference type="EMBL" id="KAF2646757.1"/>
    </source>
</evidence>
<keyword evidence="3" id="KW-1185">Reference proteome</keyword>
<reference evidence="2" key="1">
    <citation type="journal article" date="2020" name="Stud. Mycol.">
        <title>101 Dothideomycetes genomes: a test case for predicting lifestyles and emergence of pathogens.</title>
        <authorList>
            <person name="Haridas S."/>
            <person name="Albert R."/>
            <person name="Binder M."/>
            <person name="Bloem J."/>
            <person name="Labutti K."/>
            <person name="Salamov A."/>
            <person name="Andreopoulos B."/>
            <person name="Baker S."/>
            <person name="Barry K."/>
            <person name="Bills G."/>
            <person name="Bluhm B."/>
            <person name="Cannon C."/>
            <person name="Castanera R."/>
            <person name="Culley D."/>
            <person name="Daum C."/>
            <person name="Ezra D."/>
            <person name="Gonzalez J."/>
            <person name="Henrissat B."/>
            <person name="Kuo A."/>
            <person name="Liang C."/>
            <person name="Lipzen A."/>
            <person name="Lutzoni F."/>
            <person name="Magnuson J."/>
            <person name="Mondo S."/>
            <person name="Nolan M."/>
            <person name="Ohm R."/>
            <person name="Pangilinan J."/>
            <person name="Park H.-J."/>
            <person name="Ramirez L."/>
            <person name="Alfaro M."/>
            <person name="Sun H."/>
            <person name="Tritt A."/>
            <person name="Yoshinaga Y."/>
            <person name="Zwiers L.-H."/>
            <person name="Turgeon B."/>
            <person name="Goodwin S."/>
            <person name="Spatafora J."/>
            <person name="Crous P."/>
            <person name="Grigoriev I."/>
        </authorList>
    </citation>
    <scope>NUCLEOTIDE SEQUENCE</scope>
    <source>
        <strain evidence="2">CBS 473.64</strain>
    </source>
</reference>
<feature type="compositionally biased region" description="Acidic residues" evidence="1">
    <location>
        <begin position="46"/>
        <end position="59"/>
    </location>
</feature>
<accession>A0A6A6SIC8</accession>
<name>A0A6A6SIC8_9PLEO</name>
<sequence length="269" mass="30498">MDPCTQLPAMFAMLVMGRKPRWEKYWDDMPPEPPRPSSAPPTVEYDNNDDNDDSSELSDSETMLIYPPTPTIEARNEYLYSLLPPPTIHTFDAPWALGDHVADNHAAVYGVNGMTCLIASNHPNHSLQYHQGLNALTPEYTVHLLENLPHLHDMQRELRKRSSLAHRRRRPAVRVVNSVVFGTMVPYVRADDASSEPRCSHLEARSKTYTGAKVLTARLDVGGRFAWGPNPTKLTRKSFSVRLLIQRQPYMLSVNCSLYLIKSAEIQVY</sequence>
<proteinExistence type="predicted"/>
<feature type="region of interest" description="Disordered" evidence="1">
    <location>
        <begin position="24"/>
        <end position="62"/>
    </location>
</feature>
<dbReference type="EMBL" id="MU006776">
    <property type="protein sequence ID" value="KAF2646757.1"/>
    <property type="molecule type" value="Genomic_DNA"/>
</dbReference>
<dbReference type="Proteomes" id="UP000799753">
    <property type="component" value="Unassembled WGS sequence"/>
</dbReference>